<name>A0A8H6YY13_9AGAR</name>
<dbReference type="PANTHER" id="PTHR46108:SF4">
    <property type="entry name" value="BLUE CHEESE"/>
    <property type="match status" value="1"/>
</dbReference>
<sequence length="2339" mass="257492">MFRTLLTPLRLRFDSSPRSAVTHAPSTSALTPGSTTREEDEEIDPEEFARDVLIELMRVSVDKLKVAEGTRERIEVRFRLVCLTSLPFRLRWRSTRRTRSLRIRFPAADMYSFRFWLPFCPSLSLAFWLTRGATHVQVLAEIQRIMTQDVSARTKDVFREMDGFVILMSALSTAHERGPASITSSTAHDRGAFLSPTSTTQGGKGKGAEGGAEGGKGASVEETIECSRLAFMIVSDAVTDHPENAEYFKVRARLFSPSPPSLFELSTWTNEYRLARTQKRVTYTALASAIQPLVADPATVDYTLGLLLAFAFRNFSLAGAFTSIRRTCRATMRQITQGGSSGMWQMNGNGPQSPRAGAGRDGEGDAMRIGVLKLYEHLAGATHRNHVVLSCLPSSSSSLSLTSPNSNSSSTSNSPPSSSSSLVLTLLERFTAPSTPEPERAVLHKVLRRLLEMGATPPVARFLFQNVIRRSVITARNDDASATENGVARPESNENENVNGVQEEKDGKDAMRAEESLDASLLELIRYAMKSRWLEHFSMESPAALVLGEEGVRGCGSGSKNSPPPHTPSSPRALRLPPSSSSTTTSNSNSTLHTSASRSSLRSSTDSRGSTSLDAGASGGGGRTMIQLSLRGDGRLELGSSSNREVGVFRKSSVNKMRWTHVALVHYPSRGANPTIRLYIDGVLNDGLNWAYPKFEAQPQAVKYILGDDSKKTRMSWCIASAHLVGVPFGESLSIKLNSLINICVRTGDDLPRFIHHLGPRYSGNFQDPLLVKFLTYEASTSLNMYLSTVVAKSPTTPSSAGGPSAGAPLMKVVKDGLGIAENTIVFAVSPLNCTASASEDAIGETEDGTVPANGHPSASGGAVNGHAKGVGNGLIGNGGNGKVFKTSGDVFIVKAACLDLSLWKIGGAAVPLRLVQVANTPHEVSRALGVLVDGLRNSWQNSEDMERLRGYEILASVLRPKAQMVNMTGFETIFEFLGFNFRSPEHSTVVNAVAYRAIALDFELWARTRQEVQRVHLEHFTTLLINSRYKKFNVKQRFAKIGLVRKLLFALQTNWYNPEVVPYVIQALKAAAQANFSKEEAIKPIVSYLAANLHEQPPPENGGINGASSPHSLMSRFDYKEQDSRDKAEQVLEMLISLLAIPALYNKFATVLPLTRICILLLGDKPTPAIANQILILIAISNAMSPAFARKFELISGWSVLKTVLPACWDPSVNEAALDILLGRPGMGPDPKSPSPNGANGNANGAGGVTIACPHIVPTIFCALQVGLAHIARNCDVADDPDASWAVESTMEVLIEELMDLHASSSGFREVFRSQQTTQLFVNSYKSFVMRVTGATQINQRTIRILEKLTHFGLGLALDNAVAGAQKREILDILQEAEVILAPSAEKTEIDPALVVDSRTVRQRIASARFSIQVGERTVVKTMTRMNDWRLTIQSSERKRLRKNVLDLRENRRQVSRLTEWSNLLTSERGLWPNPEIRSWRLDETEGPHRVRNKLEPMNDKSLAIRVDTGDQSIRNVEAPEADSQSIVQVEVPPWAESYEISATDMDDRQLAEEIADDKHRRIRHELEPGDIIDAVTTVARIAGVDSSPGLLIIGRTHLYMLDGLVENDDGEVVDAHEAPRRLFFVPGSIVELDGPQKGATLLPTSAIKLSCSAMLRNLEIYFKDSRSLLIVFLDKERRRDIDQRLLNIIGRHTAPDAISATPGRMTSRMRTTPKFGKVFQKSDELSSAQRRWQAREISNFTYLSILNHISGRTPSDATQYPIFPWVLKDYTSATLDLTNPDSYRDLTKPMGALTDARREAAEMRYSNLESVGEKPFHYGTHFSSSMIVCHFLIRMAPFTNMFKTLQGGDWDLPDRLFVDVPRAYESAASDIRGDVRELIPEFYTCPEFLENSANIDFGTQQNTGEKIHDVKLPPWAKKDPLLFIVLNRRALESAYVSEHLPAWIDLIWGCKQRDRESLNAFHPLSYEGSIDLDAITDELEREATVGIIHNFGQTPRKLFTTPHPAQYDHGIQTLPIGTPNGIEEDPHLLVQGARSFSDLGPTVPVRELVMDMIGERMIPCPEGVLVVPWRPHERLEWGTTRAAAGQLRYVIDQKVVHVIEEAFCVCATFADSGNLVTGCSDYTVRLWRVTRSSQNSNAVRLALSHILRIHTDDVVSVTASRAWSVVLSGSKDGSAAIWDLNRGIYIRSIWHGDGGDDSAVRLVAVNESTGYIATCSRAKLCLHTINGRPMATLDLSTPSPTEGIPPLITSLAFHEREYSHLGVLATGGSDGTITLRTWTTDGTPEGETAVWEFLTIRSMKVRAVVDRPPAVSALKFYGEELYHGEETGKSFLWTLPE</sequence>
<dbReference type="PROSITE" id="PS51783">
    <property type="entry name" value="PH_BEACH"/>
    <property type="match status" value="1"/>
</dbReference>
<feature type="region of interest" description="Disordered" evidence="4">
    <location>
        <begin position="398"/>
        <end position="420"/>
    </location>
</feature>
<feature type="region of interest" description="Disordered" evidence="4">
    <location>
        <begin position="17"/>
        <end position="44"/>
    </location>
</feature>
<dbReference type="Proteomes" id="UP000623467">
    <property type="component" value="Unassembled WGS sequence"/>
</dbReference>
<accession>A0A8H6YY13</accession>
<dbReference type="Pfam" id="PF23295">
    <property type="entry name" value="Arm_4"/>
    <property type="match status" value="1"/>
</dbReference>
<feature type="region of interest" description="Disordered" evidence="4">
    <location>
        <begin position="553"/>
        <end position="626"/>
    </location>
</feature>
<dbReference type="SUPFAM" id="SSF81837">
    <property type="entry name" value="BEACH domain"/>
    <property type="match status" value="1"/>
</dbReference>
<evidence type="ECO:0008006" key="9">
    <source>
        <dbReference type="Google" id="ProtNLM"/>
    </source>
</evidence>
<dbReference type="InterPro" id="IPR019775">
    <property type="entry name" value="WD40_repeat_CS"/>
</dbReference>
<dbReference type="InterPro" id="IPR013320">
    <property type="entry name" value="ConA-like_dom_sf"/>
</dbReference>
<dbReference type="OrthoDB" id="26681at2759"/>
<feature type="region of interest" description="Disordered" evidence="4">
    <location>
        <begin position="478"/>
        <end position="511"/>
    </location>
</feature>
<evidence type="ECO:0000256" key="2">
    <source>
        <dbReference type="ARBA" id="ARBA00022737"/>
    </source>
</evidence>
<keyword evidence="1 3" id="KW-0853">WD repeat</keyword>
<protein>
    <recommendedName>
        <fullName evidence="9">Beach-domain-containing protein</fullName>
    </recommendedName>
</protein>
<evidence type="ECO:0000256" key="4">
    <source>
        <dbReference type="SAM" id="MobiDB-lite"/>
    </source>
</evidence>
<dbReference type="Gene3D" id="1.10.1540.10">
    <property type="entry name" value="BEACH domain"/>
    <property type="match status" value="1"/>
</dbReference>
<dbReference type="InterPro" id="IPR056252">
    <property type="entry name" value="Alfy-like_Arm-like"/>
</dbReference>
<dbReference type="InterPro" id="IPR051944">
    <property type="entry name" value="BEACH_domain_protein"/>
</dbReference>
<feature type="compositionally biased region" description="Polar residues" evidence="4">
    <location>
        <begin position="17"/>
        <end position="35"/>
    </location>
</feature>
<dbReference type="InterPro" id="IPR015943">
    <property type="entry name" value="WD40/YVTN_repeat-like_dom_sf"/>
</dbReference>
<feature type="repeat" description="WD" evidence="3">
    <location>
        <begin position="2149"/>
        <end position="2190"/>
    </location>
</feature>
<dbReference type="EMBL" id="JACAZH010000006">
    <property type="protein sequence ID" value="KAF7366799.1"/>
    <property type="molecule type" value="Genomic_DNA"/>
</dbReference>
<dbReference type="PANTHER" id="PTHR46108">
    <property type="entry name" value="BLUE CHEESE"/>
    <property type="match status" value="1"/>
</dbReference>
<gene>
    <name evidence="7" type="ORF">MSAN_00938200</name>
</gene>
<feature type="domain" description="BEACH" evidence="5">
    <location>
        <begin position="1719"/>
        <end position="2008"/>
    </location>
</feature>
<dbReference type="SMART" id="SM01026">
    <property type="entry name" value="Beach"/>
    <property type="match status" value="1"/>
</dbReference>
<feature type="compositionally biased region" description="Gly residues" evidence="4">
    <location>
        <begin position="202"/>
        <end position="217"/>
    </location>
</feature>
<feature type="region of interest" description="Disordered" evidence="4">
    <location>
        <begin position="339"/>
        <end position="362"/>
    </location>
</feature>
<proteinExistence type="predicted"/>
<dbReference type="Pfam" id="PF00400">
    <property type="entry name" value="WD40"/>
    <property type="match status" value="1"/>
</dbReference>
<dbReference type="InterPro" id="IPR000409">
    <property type="entry name" value="BEACH_dom"/>
</dbReference>
<evidence type="ECO:0000313" key="8">
    <source>
        <dbReference type="Proteomes" id="UP000623467"/>
    </source>
</evidence>
<evidence type="ECO:0000259" key="6">
    <source>
        <dbReference type="PROSITE" id="PS51783"/>
    </source>
</evidence>
<dbReference type="InterPro" id="IPR023362">
    <property type="entry name" value="PH-BEACH_dom"/>
</dbReference>
<reference evidence="7" key="1">
    <citation type="submission" date="2020-05" db="EMBL/GenBank/DDBJ databases">
        <title>Mycena genomes resolve the evolution of fungal bioluminescence.</title>
        <authorList>
            <person name="Tsai I.J."/>
        </authorList>
    </citation>
    <scope>NUCLEOTIDE SEQUENCE</scope>
    <source>
        <strain evidence="7">160909Yilan</strain>
    </source>
</reference>
<comment type="caution">
    <text evidence="7">The sequence shown here is derived from an EMBL/GenBank/DDBJ whole genome shotgun (WGS) entry which is preliminary data.</text>
</comment>
<evidence type="ECO:0000256" key="3">
    <source>
        <dbReference type="PROSITE-ProRule" id="PRU00221"/>
    </source>
</evidence>
<organism evidence="7 8">
    <name type="scientific">Mycena sanguinolenta</name>
    <dbReference type="NCBI Taxonomy" id="230812"/>
    <lineage>
        <taxon>Eukaryota</taxon>
        <taxon>Fungi</taxon>
        <taxon>Dikarya</taxon>
        <taxon>Basidiomycota</taxon>
        <taxon>Agaricomycotina</taxon>
        <taxon>Agaricomycetes</taxon>
        <taxon>Agaricomycetidae</taxon>
        <taxon>Agaricales</taxon>
        <taxon>Marasmiineae</taxon>
        <taxon>Mycenaceae</taxon>
        <taxon>Mycena</taxon>
    </lineage>
</organism>
<dbReference type="SUPFAM" id="SSF50978">
    <property type="entry name" value="WD40 repeat-like"/>
    <property type="match status" value="1"/>
</dbReference>
<evidence type="ECO:0000313" key="7">
    <source>
        <dbReference type="EMBL" id="KAF7366799.1"/>
    </source>
</evidence>
<evidence type="ECO:0000256" key="1">
    <source>
        <dbReference type="ARBA" id="ARBA00022574"/>
    </source>
</evidence>
<feature type="compositionally biased region" description="Low complexity" evidence="4">
    <location>
        <begin position="569"/>
        <end position="613"/>
    </location>
</feature>
<evidence type="ECO:0000259" key="5">
    <source>
        <dbReference type="PROSITE" id="PS50197"/>
    </source>
</evidence>
<keyword evidence="2" id="KW-0677">Repeat</keyword>
<dbReference type="PROSITE" id="PS50294">
    <property type="entry name" value="WD_REPEATS_REGION"/>
    <property type="match status" value="1"/>
</dbReference>
<feature type="region of interest" description="Disordered" evidence="4">
    <location>
        <begin position="178"/>
        <end position="219"/>
    </location>
</feature>
<feature type="compositionally biased region" description="Polar residues" evidence="4">
    <location>
        <begin position="339"/>
        <end position="352"/>
    </location>
</feature>
<dbReference type="InterPro" id="IPR001680">
    <property type="entry name" value="WD40_rpt"/>
</dbReference>
<dbReference type="Pfam" id="PF02138">
    <property type="entry name" value="Beach"/>
    <property type="match status" value="1"/>
</dbReference>
<dbReference type="PROSITE" id="PS50082">
    <property type="entry name" value="WD_REPEATS_2"/>
    <property type="match status" value="1"/>
</dbReference>
<dbReference type="PROSITE" id="PS00678">
    <property type="entry name" value="WD_REPEATS_1"/>
    <property type="match status" value="1"/>
</dbReference>
<dbReference type="PROSITE" id="PS50197">
    <property type="entry name" value="BEACH"/>
    <property type="match status" value="1"/>
</dbReference>
<dbReference type="SUPFAM" id="SSF49899">
    <property type="entry name" value="Concanavalin A-like lectins/glucanases"/>
    <property type="match status" value="1"/>
</dbReference>
<dbReference type="Gene3D" id="2.130.10.10">
    <property type="entry name" value="YVTN repeat-like/Quinoprotein amine dehydrogenase"/>
    <property type="match status" value="1"/>
</dbReference>
<dbReference type="Gene3D" id="2.60.120.200">
    <property type="match status" value="1"/>
</dbReference>
<dbReference type="InterPro" id="IPR036322">
    <property type="entry name" value="WD40_repeat_dom_sf"/>
</dbReference>
<dbReference type="CDD" id="cd06071">
    <property type="entry name" value="Beach"/>
    <property type="match status" value="1"/>
</dbReference>
<keyword evidence="8" id="KW-1185">Reference proteome</keyword>
<dbReference type="InterPro" id="IPR036372">
    <property type="entry name" value="BEACH_dom_sf"/>
</dbReference>
<feature type="compositionally biased region" description="Basic and acidic residues" evidence="4">
    <location>
        <begin position="502"/>
        <end position="511"/>
    </location>
</feature>
<feature type="domain" description="BEACH-type PH" evidence="6">
    <location>
        <begin position="1569"/>
        <end position="1688"/>
    </location>
</feature>
<dbReference type="SMART" id="SM00320">
    <property type="entry name" value="WD40"/>
    <property type="match status" value="4"/>
</dbReference>
<dbReference type="SUPFAM" id="SSF50729">
    <property type="entry name" value="PH domain-like"/>
    <property type="match status" value="1"/>
</dbReference>